<dbReference type="Gene3D" id="3.30.420.10">
    <property type="entry name" value="Ribonuclease H-like superfamily/Ribonuclease H"/>
    <property type="match status" value="1"/>
</dbReference>
<organism evidence="1 2">
    <name type="scientific">Dryococelus australis</name>
    <dbReference type="NCBI Taxonomy" id="614101"/>
    <lineage>
        <taxon>Eukaryota</taxon>
        <taxon>Metazoa</taxon>
        <taxon>Ecdysozoa</taxon>
        <taxon>Arthropoda</taxon>
        <taxon>Hexapoda</taxon>
        <taxon>Insecta</taxon>
        <taxon>Pterygota</taxon>
        <taxon>Neoptera</taxon>
        <taxon>Polyneoptera</taxon>
        <taxon>Phasmatodea</taxon>
        <taxon>Verophasmatodea</taxon>
        <taxon>Anareolatae</taxon>
        <taxon>Phasmatidae</taxon>
        <taxon>Eurycanthinae</taxon>
        <taxon>Dryococelus</taxon>
    </lineage>
</organism>
<dbReference type="EMBL" id="JARBHB010000005">
    <property type="protein sequence ID" value="KAJ8884470.1"/>
    <property type="molecule type" value="Genomic_DNA"/>
</dbReference>
<gene>
    <name evidence="1" type="ORF">PR048_016327</name>
</gene>
<evidence type="ECO:0000313" key="1">
    <source>
        <dbReference type="EMBL" id="KAJ8884470.1"/>
    </source>
</evidence>
<dbReference type="InterPro" id="IPR036397">
    <property type="entry name" value="RNaseH_sf"/>
</dbReference>
<dbReference type="PANTHER" id="PTHR33939">
    <property type="entry name" value="PROTEIN CBG22215"/>
    <property type="match status" value="1"/>
</dbReference>
<comment type="caution">
    <text evidence="1">The sequence shown here is derived from an EMBL/GenBank/DDBJ whole genome shotgun (WGS) entry which is preliminary data.</text>
</comment>
<evidence type="ECO:0008006" key="3">
    <source>
        <dbReference type="Google" id="ProtNLM"/>
    </source>
</evidence>
<protein>
    <recommendedName>
        <fullName evidence="3">Tc1-like transposase DDE domain-containing protein</fullName>
    </recommendedName>
</protein>
<accession>A0ABQ9HJV8</accession>
<dbReference type="Proteomes" id="UP001159363">
    <property type="component" value="Chromosome 4"/>
</dbReference>
<dbReference type="PANTHER" id="PTHR33939:SF1">
    <property type="entry name" value="DUF4371 DOMAIN-CONTAINING PROTEIN"/>
    <property type="match status" value="1"/>
</dbReference>
<sequence>MDVLVWSHQNNIAMTEDLTKKELVEIVKRHKSQPVYTMDKMLIDRSFSVLVLPPYHCDLNSIELIWNIVKQKISASDVSKLSLSIMKQPTHCRLSEVTPGDWKKACQHVRNIEQEYWQGEELMEQEIEIIVINTGLESSDDESDQEIYVATASEPEGYTTDTTDKSTNMADECPLHTIC</sequence>
<evidence type="ECO:0000313" key="2">
    <source>
        <dbReference type="Proteomes" id="UP001159363"/>
    </source>
</evidence>
<keyword evidence="2" id="KW-1185">Reference proteome</keyword>
<proteinExistence type="predicted"/>
<reference evidence="1 2" key="1">
    <citation type="submission" date="2023-02" db="EMBL/GenBank/DDBJ databases">
        <title>LHISI_Scaffold_Assembly.</title>
        <authorList>
            <person name="Stuart O.P."/>
            <person name="Cleave R."/>
            <person name="Magrath M.J.L."/>
            <person name="Mikheyev A.S."/>
        </authorList>
    </citation>
    <scope>NUCLEOTIDE SEQUENCE [LARGE SCALE GENOMIC DNA]</scope>
    <source>
        <strain evidence="1">Daus_M_001</strain>
        <tissue evidence="1">Leg muscle</tissue>
    </source>
</reference>
<name>A0ABQ9HJV8_9NEOP</name>